<feature type="domain" description="DUF1254" evidence="2">
    <location>
        <begin position="77"/>
        <end position="184"/>
    </location>
</feature>
<dbReference type="PIRSF" id="PIRSF010244">
    <property type="entry name" value="UCP010244_imp"/>
    <property type="match status" value="1"/>
</dbReference>
<evidence type="ECO:0000259" key="2">
    <source>
        <dbReference type="Pfam" id="PF06863"/>
    </source>
</evidence>
<keyword evidence="1" id="KW-1133">Transmembrane helix</keyword>
<organism evidence="3 4">
    <name type="scientific">Mesorhizobium denitrificans</name>
    <dbReference type="NCBI Taxonomy" id="2294114"/>
    <lineage>
        <taxon>Bacteria</taxon>
        <taxon>Pseudomonadati</taxon>
        <taxon>Pseudomonadota</taxon>
        <taxon>Alphaproteobacteria</taxon>
        <taxon>Hyphomicrobiales</taxon>
        <taxon>Phyllobacteriaceae</taxon>
        <taxon>Mesorhizobium</taxon>
    </lineage>
</organism>
<dbReference type="Proteomes" id="UP000262379">
    <property type="component" value="Unassembled WGS sequence"/>
</dbReference>
<keyword evidence="1" id="KW-0812">Transmembrane</keyword>
<name>A0A371XHS6_9HYPH</name>
<dbReference type="Pfam" id="PF06863">
    <property type="entry name" value="DUF1254"/>
    <property type="match status" value="1"/>
</dbReference>
<proteinExistence type="predicted"/>
<reference evidence="4" key="1">
    <citation type="submission" date="2018-08" db="EMBL/GenBank/DDBJ databases">
        <authorList>
            <person name="Im W.T."/>
        </authorList>
    </citation>
    <scope>NUCLEOTIDE SEQUENCE [LARGE SCALE GENOMIC DNA]</scope>
    <source>
        <strain evidence="4">LA-28</strain>
    </source>
</reference>
<protein>
    <submittedName>
        <fullName evidence="3">DUF1254 domain-containing protein</fullName>
    </submittedName>
</protein>
<evidence type="ECO:0000313" key="4">
    <source>
        <dbReference type="Proteomes" id="UP000262379"/>
    </source>
</evidence>
<accession>A0A371XHS6</accession>
<sequence>MGKAAAFRIGHAVLLGLLGAAILHIIILLLLPEISNRSAWSRMAEAADLYQPLPLRNNLPGTARDANRDPLFRSVACRFDLTDGLLRVQAAGAVPYWSASVYDRAGKNLYSFNDRSARDKALDIVVLTPAQMLEVRKEVPEELGQSVFVESSEEEGVTVIRAFIPDESWGPSVDAFLDSLRCQPQ</sequence>
<comment type="caution">
    <text evidence="3">The sequence shown here is derived from an EMBL/GenBank/DDBJ whole genome shotgun (WGS) entry which is preliminary data.</text>
</comment>
<dbReference type="AlphaFoldDB" id="A0A371XHS6"/>
<dbReference type="EMBL" id="QURN01000003">
    <property type="protein sequence ID" value="RFC68769.1"/>
    <property type="molecule type" value="Genomic_DNA"/>
</dbReference>
<feature type="transmembrane region" description="Helical" evidence="1">
    <location>
        <begin position="12"/>
        <end position="31"/>
    </location>
</feature>
<dbReference type="InterPro" id="IPR010679">
    <property type="entry name" value="DUF1254"/>
</dbReference>
<keyword evidence="4" id="KW-1185">Reference proteome</keyword>
<dbReference type="RefSeq" id="WP_116622537.1">
    <property type="nucleotide sequence ID" value="NZ_QURN01000003.1"/>
</dbReference>
<evidence type="ECO:0000313" key="3">
    <source>
        <dbReference type="EMBL" id="RFC68769.1"/>
    </source>
</evidence>
<evidence type="ECO:0000256" key="1">
    <source>
        <dbReference type="SAM" id="Phobius"/>
    </source>
</evidence>
<dbReference type="InterPro" id="IPR014456">
    <property type="entry name" value="UCP010244_IM"/>
</dbReference>
<keyword evidence="1" id="KW-0472">Membrane</keyword>
<gene>
    <name evidence="3" type="ORF">DY251_03790</name>
</gene>